<dbReference type="InterPro" id="IPR012338">
    <property type="entry name" value="Beta-lactam/transpept-like"/>
</dbReference>
<dbReference type="KEGG" id="caz:CARG_05975"/>
<dbReference type="InterPro" id="IPR001460">
    <property type="entry name" value="PCN-bd_Tpept"/>
</dbReference>
<feature type="domain" description="Penicillin-binding protein transpeptidase" evidence="1">
    <location>
        <begin position="327"/>
        <end position="569"/>
    </location>
</feature>
<dbReference type="InterPro" id="IPR036138">
    <property type="entry name" value="PBP_dimer_sf"/>
</dbReference>
<name>U3GUX8_9CORY</name>
<dbReference type="SUPFAM" id="SSF56519">
    <property type="entry name" value="Penicillin binding protein dimerisation domain"/>
    <property type="match status" value="1"/>
</dbReference>
<dbReference type="Pfam" id="PF00905">
    <property type="entry name" value="Transpeptidase"/>
    <property type="match status" value="1"/>
</dbReference>
<dbReference type="GO" id="GO:0071972">
    <property type="term" value="F:peptidoglycan L,D-transpeptidase activity"/>
    <property type="evidence" value="ECO:0007669"/>
    <property type="project" value="TreeGrafter"/>
</dbReference>
<evidence type="ECO:0000259" key="1">
    <source>
        <dbReference type="Pfam" id="PF00905"/>
    </source>
</evidence>
<dbReference type="GO" id="GO:0046677">
    <property type="term" value="P:response to antibiotic"/>
    <property type="evidence" value="ECO:0007669"/>
    <property type="project" value="InterPro"/>
</dbReference>
<protein>
    <recommendedName>
        <fullName evidence="5">Penicillin-binding protein</fullName>
    </recommendedName>
</protein>
<dbReference type="STRING" id="1348662.CARG_05975"/>
<dbReference type="SUPFAM" id="SSF56601">
    <property type="entry name" value="beta-lactamase/transpeptidase-like"/>
    <property type="match status" value="1"/>
</dbReference>
<dbReference type="PANTHER" id="PTHR30627:SF24">
    <property type="entry name" value="PENICILLIN-BINDING PROTEIN 4B"/>
    <property type="match status" value="1"/>
</dbReference>
<dbReference type="eggNOG" id="COG0768">
    <property type="taxonomic scope" value="Bacteria"/>
</dbReference>
<keyword evidence="4" id="KW-1185">Reference proteome</keyword>
<dbReference type="InterPro" id="IPR050515">
    <property type="entry name" value="Beta-lactam/transpept"/>
</dbReference>
<sequence length="603" mass="63008">MRRLLAAVMACVMVVSVACTPKPKSADPVVEQFFALIAARDFDAAGALTDKPEEAASIIRSSFEDLQAEAFSSSINDVVVTNSGSDGTHVASSEADFSVVWSLPRDREFSYDSRMVLTRGDGKWVIRWQPSVLYPRLGAGQHLQLRAINAPKASVVSSDGAAIIQPGTQFRVLVDKDKVTSVAGTATRISQALETADIHVPAAELAASLSDAKGVYSAAVVPSDAAAAVRDALGDTPGVRLNEETAMVNVDPTFAPEIMARVGGLVGEELEGANGWEIVAVNANNAVIETLDSHDPQPAPAVKVSLNHAIQLAAQEAVDLRPEMKAMMVAIRPSTGEILAVAQTKKADEDGDIALNGQFPPGSTFKMITAAAGIADKGLSPDSIVPCPGTMNIGGRIVTNYNGFSRGNVPMEQAFAASCNTTFADISSDLQPGQLKEVAQQFGLGLDYDIPGLTTITGDVPEGKVLLDRTEAGYGQGLDLASPFGMALVASTAAAGRTPLPVLVEGKPTGVNKQVDPPSPEAIEGLRRMMRSVVTSGTARGMRAGGEVHGKTGEAEIHSGSHAWFAGYRGDVAFATLIPFGGGSESAVMLTDHFLVKLDELGY</sequence>
<dbReference type="PATRIC" id="fig|1348662.3.peg.1169"/>
<dbReference type="AlphaFoldDB" id="U3GUX8"/>
<dbReference type="GO" id="GO:0005886">
    <property type="term" value="C:plasma membrane"/>
    <property type="evidence" value="ECO:0007669"/>
    <property type="project" value="TreeGrafter"/>
</dbReference>
<dbReference type="RefSeq" id="WP_020976477.1">
    <property type="nucleotide sequence ID" value="NC_022198.1"/>
</dbReference>
<dbReference type="OrthoDB" id="5241017at2"/>
<evidence type="ECO:0000313" key="3">
    <source>
        <dbReference type="EMBL" id="AGU15320.1"/>
    </source>
</evidence>
<organism evidence="3 4">
    <name type="scientific">Corynebacterium argentoratense DSM 44202</name>
    <dbReference type="NCBI Taxonomy" id="1348662"/>
    <lineage>
        <taxon>Bacteria</taxon>
        <taxon>Bacillati</taxon>
        <taxon>Actinomycetota</taxon>
        <taxon>Actinomycetes</taxon>
        <taxon>Mycobacteriales</taxon>
        <taxon>Corynebacteriaceae</taxon>
        <taxon>Corynebacterium</taxon>
    </lineage>
</organism>
<evidence type="ECO:0008006" key="5">
    <source>
        <dbReference type="Google" id="ProtNLM"/>
    </source>
</evidence>
<dbReference type="EMBL" id="CP006365">
    <property type="protein sequence ID" value="AGU15320.1"/>
    <property type="molecule type" value="Genomic_DNA"/>
</dbReference>
<dbReference type="GO" id="GO:0008658">
    <property type="term" value="F:penicillin binding"/>
    <property type="evidence" value="ECO:0007669"/>
    <property type="project" value="InterPro"/>
</dbReference>
<dbReference type="GO" id="GO:0071555">
    <property type="term" value="P:cell wall organization"/>
    <property type="evidence" value="ECO:0007669"/>
    <property type="project" value="TreeGrafter"/>
</dbReference>
<gene>
    <name evidence="3" type="ORF">CARG_05975</name>
</gene>
<dbReference type="Pfam" id="PF05223">
    <property type="entry name" value="MecA_N"/>
    <property type="match status" value="1"/>
</dbReference>
<dbReference type="PANTHER" id="PTHR30627">
    <property type="entry name" value="PEPTIDOGLYCAN D,D-TRANSPEPTIDASE"/>
    <property type="match status" value="1"/>
</dbReference>
<dbReference type="HOGENOM" id="CLU_025328_0_0_11"/>
<accession>U3GUX8</accession>
<feature type="domain" description="NTF2-like N-terminal transpeptidase" evidence="2">
    <location>
        <begin position="26"/>
        <end position="141"/>
    </location>
</feature>
<dbReference type="PROSITE" id="PS51257">
    <property type="entry name" value="PROKAR_LIPOPROTEIN"/>
    <property type="match status" value="1"/>
</dbReference>
<dbReference type="InterPro" id="IPR007887">
    <property type="entry name" value="MecA_N"/>
</dbReference>
<dbReference type="Proteomes" id="UP000016943">
    <property type="component" value="Chromosome"/>
</dbReference>
<evidence type="ECO:0000259" key="2">
    <source>
        <dbReference type="Pfam" id="PF05223"/>
    </source>
</evidence>
<evidence type="ECO:0000313" key="4">
    <source>
        <dbReference type="Proteomes" id="UP000016943"/>
    </source>
</evidence>
<dbReference type="Gene3D" id="3.90.1310.10">
    <property type="entry name" value="Penicillin-binding protein 2a (Domain 2)"/>
    <property type="match status" value="1"/>
</dbReference>
<dbReference type="Gene3D" id="3.40.710.10">
    <property type="entry name" value="DD-peptidase/beta-lactamase superfamily"/>
    <property type="match status" value="1"/>
</dbReference>
<dbReference type="GeneID" id="78249970"/>
<proteinExistence type="predicted"/>
<reference evidence="3 4" key="1">
    <citation type="journal article" date="2013" name="Genome Announc.">
        <title>Whole-Genome Sequence of the Clinical Strain Corynebacterium argentoratense DSM 44202, Isolated from a Human Throat Specimen.</title>
        <authorList>
            <person name="Bomholt C."/>
            <person name="Glaub A."/>
            <person name="Gravermann K."/>
            <person name="Albersmeier A."/>
            <person name="Brinkrolf K."/>
            <person name="Ruckert C."/>
            <person name="Tauch A."/>
        </authorList>
    </citation>
    <scope>NUCLEOTIDE SEQUENCE [LARGE SCALE GENOMIC DNA]</scope>
    <source>
        <strain evidence="3">DSM 44202</strain>
    </source>
</reference>